<dbReference type="GeneID" id="24721826"/>
<gene>
    <name evidence="1" type="ORF">CPT_Moon227</name>
</gene>
<dbReference type="Proteomes" id="UP000030323">
    <property type="component" value="Segment"/>
</dbReference>
<dbReference type="KEGG" id="vg:24721826"/>
<evidence type="ECO:0000313" key="2">
    <source>
        <dbReference type="Proteomes" id="UP000030323"/>
    </source>
</evidence>
<name>A0A0A0YTQ7_9CAUD</name>
<proteinExistence type="predicted"/>
<keyword evidence="2" id="KW-1185">Reference proteome</keyword>
<reference evidence="1 2" key="1">
    <citation type="journal article" date="2015" name="Genome Announc.">
        <title>Complete Genome Sequence of Citrobacter freundii Myophage Moon.</title>
        <authorList>
            <person name="Edwards G.B."/>
            <person name="Luna A.J."/>
            <person name="Hernandez A.C."/>
            <person name="Kuty Everett G.F."/>
        </authorList>
    </citation>
    <scope>NUCLEOTIDE SEQUENCE [LARGE SCALE GENOMIC DNA]</scope>
</reference>
<sequence length="56" mass="6110">MSKAKKVVKEVVGTSKRAGYKRSTNARIDQLGDQLASRARKVLAHDAAFGNPRKKA</sequence>
<protein>
    <submittedName>
        <fullName evidence="1">Uncharacterized protein</fullName>
    </submittedName>
</protein>
<evidence type="ECO:0000313" key="1">
    <source>
        <dbReference type="EMBL" id="AIX12198.1"/>
    </source>
</evidence>
<accession>A0A0A0YTQ7</accession>
<organism evidence="1 2">
    <name type="scientific">Citrobacter phage Moon</name>
    <dbReference type="NCBI Taxonomy" id="1540095"/>
    <lineage>
        <taxon>Viruses</taxon>
        <taxon>Duplodnaviria</taxon>
        <taxon>Heunggongvirae</taxon>
        <taxon>Uroviricota</taxon>
        <taxon>Caudoviricetes</taxon>
        <taxon>Pantevenvirales</taxon>
        <taxon>Straboviridae</taxon>
        <taxon>Tevenvirinae</taxon>
        <taxon>Moonvirus</taxon>
        <taxon>Moonvirus moon</taxon>
    </lineage>
</organism>
<dbReference type="EMBL" id="KM236240">
    <property type="protein sequence ID" value="AIX12198.1"/>
    <property type="molecule type" value="Genomic_DNA"/>
</dbReference>
<dbReference type="RefSeq" id="YP_009146660.1">
    <property type="nucleotide sequence ID" value="NC_027331.1"/>
</dbReference>